<evidence type="ECO:0000313" key="5">
    <source>
        <dbReference type="EMBL" id="KPL79980.1"/>
    </source>
</evidence>
<dbReference type="GO" id="GO:0003677">
    <property type="term" value="F:DNA binding"/>
    <property type="evidence" value="ECO:0007669"/>
    <property type="project" value="UniProtKB-KW"/>
</dbReference>
<dbReference type="InterPro" id="IPR036388">
    <property type="entry name" value="WH-like_DNA-bd_sf"/>
</dbReference>
<name>A0A0P6XJ62_9CHLR</name>
<reference evidence="5 6" key="1">
    <citation type="submission" date="2015-07" db="EMBL/GenBank/DDBJ databases">
        <title>Whole genome sequence of Herpetosiphon geysericola DSM 7119.</title>
        <authorList>
            <person name="Hemp J."/>
            <person name="Ward L.M."/>
            <person name="Pace L.A."/>
            <person name="Fischer W.W."/>
        </authorList>
    </citation>
    <scope>NUCLEOTIDE SEQUENCE [LARGE SCALE GENOMIC DNA]</scope>
    <source>
        <strain evidence="5 6">DSM 7119</strain>
    </source>
</reference>
<comment type="caution">
    <text evidence="5">The sequence shown here is derived from an EMBL/GenBank/DDBJ whole genome shotgun (WGS) entry which is preliminary data.</text>
</comment>
<dbReference type="RefSeq" id="WP_054537329.1">
    <property type="nucleotide sequence ID" value="NZ_LGKP01000042.1"/>
</dbReference>
<dbReference type="PROSITE" id="PS50043">
    <property type="entry name" value="HTH_LUXR_2"/>
    <property type="match status" value="1"/>
</dbReference>
<keyword evidence="2" id="KW-0238">DNA-binding</keyword>
<keyword evidence="6" id="KW-1185">Reference proteome</keyword>
<gene>
    <name evidence="5" type="ORF">SE18_25675</name>
</gene>
<evidence type="ECO:0000256" key="1">
    <source>
        <dbReference type="ARBA" id="ARBA00023015"/>
    </source>
</evidence>
<dbReference type="PROSITE" id="PS00622">
    <property type="entry name" value="HTH_LUXR_1"/>
    <property type="match status" value="1"/>
</dbReference>
<dbReference type="InterPro" id="IPR000792">
    <property type="entry name" value="Tscrpt_reg_LuxR_C"/>
</dbReference>
<dbReference type="AlphaFoldDB" id="A0A0P6XJ62"/>
<evidence type="ECO:0000256" key="2">
    <source>
        <dbReference type="ARBA" id="ARBA00023125"/>
    </source>
</evidence>
<dbReference type="GO" id="GO:0006355">
    <property type="term" value="P:regulation of DNA-templated transcription"/>
    <property type="evidence" value="ECO:0007669"/>
    <property type="project" value="InterPro"/>
</dbReference>
<dbReference type="CDD" id="cd06170">
    <property type="entry name" value="LuxR_C_like"/>
    <property type="match status" value="1"/>
</dbReference>
<dbReference type="EMBL" id="LGKP01000042">
    <property type="protein sequence ID" value="KPL79980.1"/>
    <property type="molecule type" value="Genomic_DNA"/>
</dbReference>
<dbReference type="InterPro" id="IPR016032">
    <property type="entry name" value="Sig_transdc_resp-reg_C-effctor"/>
</dbReference>
<evidence type="ECO:0000313" key="6">
    <source>
        <dbReference type="Proteomes" id="UP000050277"/>
    </source>
</evidence>
<protein>
    <recommendedName>
        <fullName evidence="4">HTH luxR-type domain-containing protein</fullName>
    </recommendedName>
</protein>
<dbReference type="STRING" id="70996.SE18_25675"/>
<proteinExistence type="predicted"/>
<sequence>MTIQYLTPREKKVLELVAEGLQNKEIADKLGISISTVENHLKAIFPKLGVGNRTEAARVYWQS</sequence>
<keyword evidence="1" id="KW-0805">Transcription regulation</keyword>
<dbReference type="PRINTS" id="PR00038">
    <property type="entry name" value="HTHLUXR"/>
</dbReference>
<dbReference type="Gene3D" id="1.10.10.10">
    <property type="entry name" value="Winged helix-like DNA-binding domain superfamily/Winged helix DNA-binding domain"/>
    <property type="match status" value="1"/>
</dbReference>
<evidence type="ECO:0000256" key="3">
    <source>
        <dbReference type="ARBA" id="ARBA00023163"/>
    </source>
</evidence>
<dbReference type="Proteomes" id="UP000050277">
    <property type="component" value="Unassembled WGS sequence"/>
</dbReference>
<dbReference type="SUPFAM" id="SSF46894">
    <property type="entry name" value="C-terminal effector domain of the bipartite response regulators"/>
    <property type="match status" value="1"/>
</dbReference>
<dbReference type="PANTHER" id="PTHR44688:SF16">
    <property type="entry name" value="DNA-BINDING TRANSCRIPTIONAL ACTIVATOR DEVR_DOSR"/>
    <property type="match status" value="1"/>
</dbReference>
<feature type="domain" description="HTH luxR-type" evidence="4">
    <location>
        <begin position="1"/>
        <end position="63"/>
    </location>
</feature>
<dbReference type="OrthoDB" id="164333at2"/>
<organism evidence="5 6">
    <name type="scientific">Herpetosiphon geysericola</name>
    <dbReference type="NCBI Taxonomy" id="70996"/>
    <lineage>
        <taxon>Bacteria</taxon>
        <taxon>Bacillati</taxon>
        <taxon>Chloroflexota</taxon>
        <taxon>Chloroflexia</taxon>
        <taxon>Herpetosiphonales</taxon>
        <taxon>Herpetosiphonaceae</taxon>
        <taxon>Herpetosiphon</taxon>
    </lineage>
</organism>
<keyword evidence="3" id="KW-0804">Transcription</keyword>
<dbReference type="Pfam" id="PF00196">
    <property type="entry name" value="GerE"/>
    <property type="match status" value="1"/>
</dbReference>
<evidence type="ECO:0000259" key="4">
    <source>
        <dbReference type="PROSITE" id="PS50043"/>
    </source>
</evidence>
<accession>A0A0P6XJ62</accession>
<dbReference type="PANTHER" id="PTHR44688">
    <property type="entry name" value="DNA-BINDING TRANSCRIPTIONAL ACTIVATOR DEVR_DOSR"/>
    <property type="match status" value="1"/>
</dbReference>
<dbReference type="SMART" id="SM00421">
    <property type="entry name" value="HTH_LUXR"/>
    <property type="match status" value="1"/>
</dbReference>